<dbReference type="Proteomes" id="UP001596150">
    <property type="component" value="Unassembled WGS sequence"/>
</dbReference>
<accession>A0ABW0Q4W8</accession>
<reference evidence="2" key="1">
    <citation type="journal article" date="2019" name="Int. J. Syst. Evol. Microbiol.">
        <title>The Global Catalogue of Microorganisms (GCM) 10K type strain sequencing project: providing services to taxonomists for standard genome sequencing and annotation.</title>
        <authorList>
            <consortium name="The Broad Institute Genomics Platform"/>
            <consortium name="The Broad Institute Genome Sequencing Center for Infectious Disease"/>
            <person name="Wu L."/>
            <person name="Ma J."/>
        </authorList>
    </citation>
    <scope>NUCLEOTIDE SEQUENCE [LARGE SCALE GENOMIC DNA]</scope>
    <source>
        <strain evidence="2">KACC 12633</strain>
    </source>
</reference>
<proteinExistence type="predicted"/>
<dbReference type="RefSeq" id="WP_266345087.1">
    <property type="nucleotide sequence ID" value="NZ_JAPKNH010000007.1"/>
</dbReference>
<sequence length="309" mass="35587">MTNQPNKHHFLPVFYLKRWAGSDQRVCQFSKPHRDNVVPKRQHPDATGYIKRLYAIEGLPEEEAVAFERTFLSPVDSRAAEALEIMRDQHAASTFTAKQREAWAGFLASLMSRMPEDIRKVKEHVKGDWLAGVPELQEKYTEAKAAGDPESVLEYIRSSDDLLFEKGAFTVLRRIMDHKTAARAMVSFHWSVLKVEHARLSLLTSDRPLIYTHHMMGWDSCILLPIGPYEIFLAVKERGYADHIKNRSQTELVRNINQAVVENADHYIYGVDDQQLRFIQNRMGTNKAPTLVDRLNEVRRRRSEALSST</sequence>
<name>A0ABW0Q4W8_9HYPH</name>
<protein>
    <submittedName>
        <fullName evidence="1">DUF4238 domain-containing protein</fullName>
    </submittedName>
</protein>
<evidence type="ECO:0000313" key="1">
    <source>
        <dbReference type="EMBL" id="MFC5517689.1"/>
    </source>
</evidence>
<organism evidence="1 2">
    <name type="scientific">Kaistia terrae</name>
    <dbReference type="NCBI Taxonomy" id="537017"/>
    <lineage>
        <taxon>Bacteria</taxon>
        <taxon>Pseudomonadati</taxon>
        <taxon>Pseudomonadota</taxon>
        <taxon>Alphaproteobacteria</taxon>
        <taxon>Hyphomicrobiales</taxon>
        <taxon>Kaistiaceae</taxon>
        <taxon>Kaistia</taxon>
    </lineage>
</organism>
<dbReference type="InterPro" id="IPR025332">
    <property type="entry name" value="DUF4238"/>
</dbReference>
<evidence type="ECO:0000313" key="2">
    <source>
        <dbReference type="Proteomes" id="UP001596150"/>
    </source>
</evidence>
<keyword evidence="2" id="KW-1185">Reference proteome</keyword>
<comment type="caution">
    <text evidence="1">The sequence shown here is derived from an EMBL/GenBank/DDBJ whole genome shotgun (WGS) entry which is preliminary data.</text>
</comment>
<dbReference type="Pfam" id="PF14022">
    <property type="entry name" value="DUF4238"/>
    <property type="match status" value="1"/>
</dbReference>
<dbReference type="EMBL" id="JBHSML010000012">
    <property type="protein sequence ID" value="MFC5517689.1"/>
    <property type="molecule type" value="Genomic_DNA"/>
</dbReference>
<gene>
    <name evidence="1" type="ORF">ACFPP9_18065</name>
</gene>